<dbReference type="SUPFAM" id="SSF52540">
    <property type="entry name" value="P-loop containing nucleoside triphosphate hydrolases"/>
    <property type="match status" value="1"/>
</dbReference>
<evidence type="ECO:0000256" key="6">
    <source>
        <dbReference type="ARBA" id="ARBA00022989"/>
    </source>
</evidence>
<dbReference type="SUPFAM" id="SSF90123">
    <property type="entry name" value="ABC transporter transmembrane region"/>
    <property type="match status" value="1"/>
</dbReference>
<evidence type="ECO:0000256" key="4">
    <source>
        <dbReference type="ARBA" id="ARBA00022741"/>
    </source>
</evidence>
<dbReference type="GO" id="GO:0005886">
    <property type="term" value="C:plasma membrane"/>
    <property type="evidence" value="ECO:0007669"/>
    <property type="project" value="UniProtKB-SubCell"/>
</dbReference>
<dbReference type="InterPro" id="IPR003593">
    <property type="entry name" value="AAA+_ATPase"/>
</dbReference>
<evidence type="ECO:0000313" key="9">
    <source>
        <dbReference type="Proteomes" id="UP000620133"/>
    </source>
</evidence>
<evidence type="ECO:0000256" key="2">
    <source>
        <dbReference type="ARBA" id="ARBA00005417"/>
    </source>
</evidence>
<dbReference type="GO" id="GO:0005524">
    <property type="term" value="F:ATP binding"/>
    <property type="evidence" value="ECO:0007669"/>
    <property type="project" value="UniProtKB-KW"/>
</dbReference>
<dbReference type="Gene3D" id="1.20.1560.10">
    <property type="entry name" value="ABC transporter type 1, transmembrane domain"/>
    <property type="match status" value="1"/>
</dbReference>
<name>A0A7U9TIS0_9MOLU</name>
<dbReference type="Proteomes" id="UP000620133">
    <property type="component" value="Chromosome"/>
</dbReference>
<dbReference type="InterPro" id="IPR003439">
    <property type="entry name" value="ABC_transporter-like_ATP-bd"/>
</dbReference>
<dbReference type="CDD" id="cd07346">
    <property type="entry name" value="ABC_6TM_exporters"/>
    <property type="match status" value="1"/>
</dbReference>
<organism evidence="8 9">
    <name type="scientific">Mariniplasma anaerobium</name>
    <dbReference type="NCBI Taxonomy" id="2735436"/>
    <lineage>
        <taxon>Bacteria</taxon>
        <taxon>Bacillati</taxon>
        <taxon>Mycoplasmatota</taxon>
        <taxon>Mollicutes</taxon>
        <taxon>Acholeplasmatales</taxon>
        <taxon>Acholeplasmataceae</taxon>
        <taxon>Mariniplasma</taxon>
    </lineage>
</organism>
<dbReference type="Pfam" id="PF00664">
    <property type="entry name" value="ABC_membrane"/>
    <property type="match status" value="1"/>
</dbReference>
<accession>A0A7U9TIS0</accession>
<dbReference type="PANTHER" id="PTHR24221">
    <property type="entry name" value="ATP-BINDING CASSETTE SUB-FAMILY B"/>
    <property type="match status" value="1"/>
</dbReference>
<evidence type="ECO:0000256" key="7">
    <source>
        <dbReference type="ARBA" id="ARBA00023136"/>
    </source>
</evidence>
<dbReference type="SMART" id="SM00382">
    <property type="entry name" value="AAA"/>
    <property type="match status" value="1"/>
</dbReference>
<evidence type="ECO:0008006" key="10">
    <source>
        <dbReference type="Google" id="ProtNLM"/>
    </source>
</evidence>
<protein>
    <recommendedName>
        <fullName evidence="10">ABC transporter ATP-binding protein</fullName>
    </recommendedName>
</protein>
<dbReference type="RefSeq" id="WP_176240040.1">
    <property type="nucleotide sequence ID" value="NZ_AP024412.1"/>
</dbReference>
<evidence type="ECO:0000313" key="8">
    <source>
        <dbReference type="EMBL" id="BCR35470.1"/>
    </source>
</evidence>
<comment type="similarity">
    <text evidence="2">Belongs to the ABC transporter superfamily.</text>
</comment>
<reference evidence="8" key="1">
    <citation type="submission" date="2021-01" db="EMBL/GenBank/DDBJ databases">
        <title>Draft genome sequence of Acholeplasmataceae bacterium strain Mahy22.</title>
        <authorList>
            <person name="Watanabe M."/>
            <person name="Kojima H."/>
            <person name="Fukui M."/>
        </authorList>
    </citation>
    <scope>NUCLEOTIDE SEQUENCE</scope>
    <source>
        <strain evidence="8">Mahy22</strain>
    </source>
</reference>
<dbReference type="Pfam" id="PF00005">
    <property type="entry name" value="ABC_tran"/>
    <property type="match status" value="1"/>
</dbReference>
<dbReference type="Gene3D" id="3.40.50.300">
    <property type="entry name" value="P-loop containing nucleotide triphosphate hydrolases"/>
    <property type="match status" value="1"/>
</dbReference>
<keyword evidence="4" id="KW-0547">Nucleotide-binding</keyword>
<comment type="subcellular location">
    <subcellularLocation>
        <location evidence="1">Cell membrane</location>
        <topology evidence="1">Multi-pass membrane protein</topology>
    </subcellularLocation>
</comment>
<dbReference type="InterPro" id="IPR036640">
    <property type="entry name" value="ABC1_TM_sf"/>
</dbReference>
<gene>
    <name evidence="8" type="ORF">MPAN_003630</name>
</gene>
<evidence type="ECO:0000256" key="5">
    <source>
        <dbReference type="ARBA" id="ARBA00022840"/>
    </source>
</evidence>
<dbReference type="EMBL" id="AP024412">
    <property type="protein sequence ID" value="BCR35470.1"/>
    <property type="molecule type" value="Genomic_DNA"/>
</dbReference>
<dbReference type="GO" id="GO:0140359">
    <property type="term" value="F:ABC-type transporter activity"/>
    <property type="evidence" value="ECO:0007669"/>
    <property type="project" value="InterPro"/>
</dbReference>
<evidence type="ECO:0000256" key="1">
    <source>
        <dbReference type="ARBA" id="ARBA00004651"/>
    </source>
</evidence>
<dbReference type="InterPro" id="IPR039421">
    <property type="entry name" value="Type_1_exporter"/>
</dbReference>
<dbReference type="PROSITE" id="PS50893">
    <property type="entry name" value="ABC_TRANSPORTER_2"/>
    <property type="match status" value="1"/>
</dbReference>
<dbReference type="AlphaFoldDB" id="A0A7U9TIS0"/>
<keyword evidence="3" id="KW-0812">Transmembrane</keyword>
<dbReference type="GO" id="GO:0034040">
    <property type="term" value="F:ATPase-coupled lipid transmembrane transporter activity"/>
    <property type="evidence" value="ECO:0007669"/>
    <property type="project" value="TreeGrafter"/>
</dbReference>
<proteinExistence type="inferred from homology"/>
<keyword evidence="9" id="KW-1185">Reference proteome</keyword>
<dbReference type="PROSITE" id="PS50929">
    <property type="entry name" value="ABC_TM1F"/>
    <property type="match status" value="1"/>
</dbReference>
<dbReference type="PANTHER" id="PTHR24221:SF654">
    <property type="entry name" value="ATP-BINDING CASSETTE SUB-FAMILY B MEMBER 6"/>
    <property type="match status" value="1"/>
</dbReference>
<sequence length="536" mass="61258">MKNKEAIKWLKINHKYLKYPLIGLSLISLILSLLAIFFAYYSKDVINAALDDNRSRFIFFAILISSLLLLNLILTALNNYLTAYYKGIVSKKLKNKYFSQLLKTKQKDINKEHSGVLLTYLDSDIDIISLQVVDIIPRLIFYVARFVGAFILLFAIDEAFALIFLALGLCLIIGSRLITKLIKHRHHQLQISLADSRSFMQESIENIEVIKSFQAEENISQKNEVKQKHLFKTRLRKEKVSIFTSTGLSLFFSFGYAFSIIFGAYQLQFGLSVGALLAMIQLVQHIQSPFNGLSKMIPRYSELIASTERLMILDQYEIEESYKPIEETFDYIDIKHLSFSYDKDIIIKDLNLKINHDDYIHILGPSGKGKSTLFKLLLNLLDIKDGEIKLTTNQNTYQVSNQTRSLMSYVPQNFLILSGTIRDNLNLFKVYTDEQIYEALEIAEIKSFVQALPLKLDTFLKEKGAGLSIGQIQRLAIARALLKDAPILLLDEITSALDQDTETIILKNIKALTKKTVIISSHRRIESDIITKTVEL</sequence>
<dbReference type="InterPro" id="IPR027417">
    <property type="entry name" value="P-loop_NTPase"/>
</dbReference>
<dbReference type="InterPro" id="IPR011527">
    <property type="entry name" value="ABC1_TM_dom"/>
</dbReference>
<evidence type="ECO:0000256" key="3">
    <source>
        <dbReference type="ARBA" id="ARBA00022692"/>
    </source>
</evidence>
<keyword evidence="7" id="KW-0472">Membrane</keyword>
<dbReference type="KEGG" id="manr:MPAN_003630"/>
<keyword evidence="6" id="KW-1133">Transmembrane helix</keyword>
<dbReference type="GO" id="GO:0016887">
    <property type="term" value="F:ATP hydrolysis activity"/>
    <property type="evidence" value="ECO:0007669"/>
    <property type="project" value="InterPro"/>
</dbReference>
<keyword evidence="5" id="KW-0067">ATP-binding</keyword>